<dbReference type="GO" id="GO:0005886">
    <property type="term" value="C:plasma membrane"/>
    <property type="evidence" value="ECO:0007669"/>
    <property type="project" value="TreeGrafter"/>
</dbReference>
<feature type="transmembrane region" description="Helical" evidence="5">
    <location>
        <begin position="245"/>
        <end position="261"/>
    </location>
</feature>
<dbReference type="GO" id="GO:0015086">
    <property type="term" value="F:cadmium ion transmembrane transporter activity"/>
    <property type="evidence" value="ECO:0007669"/>
    <property type="project" value="TreeGrafter"/>
</dbReference>
<evidence type="ECO:0000256" key="5">
    <source>
        <dbReference type="SAM" id="Phobius"/>
    </source>
</evidence>
<evidence type="ECO:0000256" key="4">
    <source>
        <dbReference type="ARBA" id="ARBA00023136"/>
    </source>
</evidence>
<evidence type="ECO:0000256" key="2">
    <source>
        <dbReference type="ARBA" id="ARBA00022692"/>
    </source>
</evidence>
<comment type="caution">
    <text evidence="6">The sequence shown here is derived from an EMBL/GenBank/DDBJ whole genome shotgun (WGS) entry which is preliminary data.</text>
</comment>
<dbReference type="PANTHER" id="PTHR11706">
    <property type="entry name" value="SOLUTE CARRIER PROTEIN FAMILY 11 MEMBER"/>
    <property type="match status" value="1"/>
</dbReference>
<dbReference type="GO" id="GO:0005384">
    <property type="term" value="F:manganese ion transmembrane transporter activity"/>
    <property type="evidence" value="ECO:0007669"/>
    <property type="project" value="TreeGrafter"/>
</dbReference>
<feature type="transmembrane region" description="Helical" evidence="5">
    <location>
        <begin position="376"/>
        <end position="398"/>
    </location>
</feature>
<evidence type="ECO:0000256" key="1">
    <source>
        <dbReference type="ARBA" id="ARBA00004141"/>
    </source>
</evidence>
<feature type="transmembrane region" description="Helical" evidence="5">
    <location>
        <begin position="499"/>
        <end position="523"/>
    </location>
</feature>
<accession>A0A3D3R799</accession>
<feature type="transmembrane region" description="Helical" evidence="5">
    <location>
        <begin position="119"/>
        <end position="147"/>
    </location>
</feature>
<gene>
    <name evidence="6" type="ORF">DIT97_17615</name>
</gene>
<dbReference type="Proteomes" id="UP000263642">
    <property type="component" value="Unassembled WGS sequence"/>
</dbReference>
<organism evidence="6 7">
    <name type="scientific">Gimesia maris</name>
    <dbReference type="NCBI Taxonomy" id="122"/>
    <lineage>
        <taxon>Bacteria</taxon>
        <taxon>Pseudomonadati</taxon>
        <taxon>Planctomycetota</taxon>
        <taxon>Planctomycetia</taxon>
        <taxon>Planctomycetales</taxon>
        <taxon>Planctomycetaceae</taxon>
        <taxon>Gimesia</taxon>
    </lineage>
</organism>
<feature type="transmembrane region" description="Helical" evidence="5">
    <location>
        <begin position="319"/>
        <end position="342"/>
    </location>
</feature>
<feature type="transmembrane region" description="Helical" evidence="5">
    <location>
        <begin position="428"/>
        <end position="453"/>
    </location>
</feature>
<evidence type="ECO:0000256" key="3">
    <source>
        <dbReference type="ARBA" id="ARBA00022989"/>
    </source>
</evidence>
<reference evidence="6 7" key="1">
    <citation type="journal article" date="2018" name="Nat. Biotechnol.">
        <title>A standardized bacterial taxonomy based on genome phylogeny substantially revises the tree of life.</title>
        <authorList>
            <person name="Parks D.H."/>
            <person name="Chuvochina M."/>
            <person name="Waite D.W."/>
            <person name="Rinke C."/>
            <person name="Skarshewski A."/>
            <person name="Chaumeil P.A."/>
            <person name="Hugenholtz P."/>
        </authorList>
    </citation>
    <scope>NUCLEOTIDE SEQUENCE [LARGE SCALE GENOMIC DNA]</scope>
    <source>
        <strain evidence="6">UBA9375</strain>
    </source>
</reference>
<dbReference type="NCBIfam" id="NF037982">
    <property type="entry name" value="Nramp_1"/>
    <property type="match status" value="2"/>
</dbReference>
<feature type="transmembrane region" description="Helical" evidence="5">
    <location>
        <begin position="474"/>
        <end position="493"/>
    </location>
</feature>
<sequence length="561" mass="61768">MESQQESNAHDPSVDSTLEESIKAPTDFWGIVKRLGPGLIVAGSIVGSGELIATTKTGAQAGIALLWLIIVGCLIKVFVQIELGRYSISRGETTLAALNHVPGPRLGFLNTQGKKTPNWILWFWLVMSICTIGQLGGIVGGVGQALALTLPIKGDYLQAIQYPSEKEFVHYLELEEALKDEQKALADLSPAERERYLRGHVKMKQRIERLEAAGQVILEKIRNEESLLDQDGKSILEPQTWDDKIWASVIAIFTSFLLYYGRYNLIEHLSTILVVSFTFITIGNVISLQTSDIWSISTDEIIRGLSFGIPEATGGMNPLLTALAAFGIIGVGATELIAYPYWCLEKGYARFTGPHSEDEAWADRAKGWMRVMKIDAFASMCIYTFATLAFYLMGVAVLHKEGLDPDGMRMVSTLAEAYVPVFGTFAKWLFLSGAIAVLYSTFLVANAANARIFSDGLRFFGVVDERKPDALQNWIKIMSLILPLLCLAVFLTGANPVRLVLIAGTMQAIMLPMLGVAAIYLRYTRIDARLAPGRLWDLMLFISCLGLLLAGGYGVYKQLFT</sequence>
<dbReference type="AlphaFoldDB" id="A0A3D3R799"/>
<evidence type="ECO:0000313" key="7">
    <source>
        <dbReference type="Proteomes" id="UP000263642"/>
    </source>
</evidence>
<proteinExistence type="predicted"/>
<feature type="transmembrane region" description="Helical" evidence="5">
    <location>
        <begin position="59"/>
        <end position="79"/>
    </location>
</feature>
<keyword evidence="2 5" id="KW-0812">Transmembrane</keyword>
<feature type="transmembrane region" description="Helical" evidence="5">
    <location>
        <begin position="535"/>
        <end position="556"/>
    </location>
</feature>
<keyword evidence="3 5" id="KW-1133">Transmembrane helix</keyword>
<name>A0A3D3R799_9PLAN</name>
<dbReference type="InterPro" id="IPR001046">
    <property type="entry name" value="NRAMP_fam"/>
</dbReference>
<dbReference type="EMBL" id="DQAY01000107">
    <property type="protein sequence ID" value="HCO24751.1"/>
    <property type="molecule type" value="Genomic_DNA"/>
</dbReference>
<comment type="subcellular location">
    <subcellularLocation>
        <location evidence="1">Membrane</location>
        <topology evidence="1">Multi-pass membrane protein</topology>
    </subcellularLocation>
</comment>
<keyword evidence="4 5" id="KW-0472">Membrane</keyword>
<feature type="transmembrane region" description="Helical" evidence="5">
    <location>
        <begin position="268"/>
        <end position="288"/>
    </location>
</feature>
<dbReference type="PANTHER" id="PTHR11706:SF3">
    <property type="entry name" value="METAL ION TRANSPORT PROTEIN"/>
    <property type="match status" value="1"/>
</dbReference>
<protein>
    <submittedName>
        <fullName evidence="6">Transmembrane Mn(2+) transporter</fullName>
    </submittedName>
</protein>
<dbReference type="GO" id="GO:0034755">
    <property type="term" value="P:iron ion transmembrane transport"/>
    <property type="evidence" value="ECO:0007669"/>
    <property type="project" value="TreeGrafter"/>
</dbReference>
<evidence type="ECO:0000313" key="6">
    <source>
        <dbReference type="EMBL" id="HCO24751.1"/>
    </source>
</evidence>